<dbReference type="InterPro" id="IPR011992">
    <property type="entry name" value="EF-hand-dom_pair"/>
</dbReference>
<dbReference type="InterPro" id="IPR036213">
    <property type="entry name" value="Calpain_III_sf"/>
</dbReference>
<dbReference type="PROSITE" id="PS00139">
    <property type="entry name" value="THIOL_PROTEASE_CYS"/>
    <property type="match status" value="1"/>
</dbReference>
<dbReference type="SUPFAM" id="SSF54001">
    <property type="entry name" value="Cysteine proteinases"/>
    <property type="match status" value="1"/>
</dbReference>
<dbReference type="SMART" id="SM00720">
    <property type="entry name" value="calpain_III"/>
    <property type="match status" value="1"/>
</dbReference>
<sequence>MYSQFRIMSVRPGNNNRKLDFQAIRNELLLANSLYVDREFQPNNGSLTFNGQVPVGLRNVIWKRPKDLATNPKFIVKGARRYDLDQGYIGNCWFIAGASLISQHKKLLERVVPHDQDFDQNYAGIFRFNFWWYGKWIEVIVDDYLPTDGYRLIYAKNREEPNEFWAPLLEKAYAKLHGCYQALDGGKLNDAIVDMTGCISERIDLSDKSKIPANLYDILWKSFKMNSLFGASIHLPKGATTREAEKPNGLYMGHAYSITGLATVPYQGTSVQLLRMLNPWGEKEWRGDWSDKSPQIRNMSQDVRRQLGIEIVNEGEFWISVHDMIANFDEIQLAHQQPDALSQEIANDERKQQWKVTVYHDAWIKGVTAGGCGMENRELYWRNPQFRITVTDPDEHDNRNLCTLIINLMEKETASSKNKIAMGFDLYKLRNPQNYPLDSESAPRNALVLTKRTQTFEYYREMTRRYEVEPGVYVVIPSTFHPHEEAEFMIRFYTEKPIESSVLDENPGPVSTTFVCCNYPKLFFDKLKRNTSGTLTFEDTETVWKVVKKYKAVFKQFDMDGSGNVDTYELGKMFATLGFPISRQVQTSMVRRYGGKNSRISLPDFIVVVCKIITMYNIFQDQHKKGGPEMEELTAKFTLNEFLYYTMYC</sequence>
<name>A0ABQ9FT45_TEGGR</name>
<dbReference type="PANTHER" id="PTHR10183:SF433">
    <property type="entry name" value="CALPAIN-A-RELATED"/>
    <property type="match status" value="1"/>
</dbReference>
<keyword evidence="5" id="KW-0106">Calcium</keyword>
<dbReference type="InterPro" id="IPR022683">
    <property type="entry name" value="Calpain_III"/>
</dbReference>
<comment type="similarity">
    <text evidence="1">Belongs to the peptidase C2 family.</text>
</comment>
<organism evidence="9 10">
    <name type="scientific">Tegillarca granosa</name>
    <name type="common">Malaysian cockle</name>
    <name type="synonym">Anadara granosa</name>
    <dbReference type="NCBI Taxonomy" id="220873"/>
    <lineage>
        <taxon>Eukaryota</taxon>
        <taxon>Metazoa</taxon>
        <taxon>Spiralia</taxon>
        <taxon>Lophotrochozoa</taxon>
        <taxon>Mollusca</taxon>
        <taxon>Bivalvia</taxon>
        <taxon>Autobranchia</taxon>
        <taxon>Pteriomorphia</taxon>
        <taxon>Arcoida</taxon>
        <taxon>Arcoidea</taxon>
        <taxon>Arcidae</taxon>
        <taxon>Tegillarca</taxon>
    </lineage>
</organism>
<evidence type="ECO:0000256" key="4">
    <source>
        <dbReference type="ARBA" id="ARBA00022807"/>
    </source>
</evidence>
<dbReference type="InterPro" id="IPR018247">
    <property type="entry name" value="EF_Hand_1_Ca_BS"/>
</dbReference>
<reference evidence="9 10" key="1">
    <citation type="submission" date="2022-12" db="EMBL/GenBank/DDBJ databases">
        <title>Chromosome-level genome of Tegillarca granosa.</title>
        <authorList>
            <person name="Kim J."/>
        </authorList>
    </citation>
    <scope>NUCLEOTIDE SEQUENCE [LARGE SCALE GENOMIC DNA]</scope>
    <source>
        <strain evidence="9">Teg-2019</strain>
        <tissue evidence="9">Adductor muscle</tissue>
    </source>
</reference>
<proteinExistence type="inferred from homology"/>
<keyword evidence="10" id="KW-1185">Reference proteome</keyword>
<evidence type="ECO:0000313" key="9">
    <source>
        <dbReference type="EMBL" id="KAJ8319152.1"/>
    </source>
</evidence>
<feature type="active site" evidence="6">
    <location>
        <position position="278"/>
    </location>
</feature>
<dbReference type="PANTHER" id="PTHR10183">
    <property type="entry name" value="CALPAIN"/>
    <property type="match status" value="1"/>
</dbReference>
<keyword evidence="4 6" id="KW-0788">Thiol protease</keyword>
<dbReference type="InterPro" id="IPR022684">
    <property type="entry name" value="Calpain_cysteine_protease"/>
</dbReference>
<gene>
    <name evidence="9" type="ORF">KUTeg_004243</name>
</gene>
<feature type="domain" description="Calpain catalytic" evidence="7">
    <location>
        <begin position="34"/>
        <end position="337"/>
    </location>
</feature>
<evidence type="ECO:0000256" key="3">
    <source>
        <dbReference type="ARBA" id="ARBA00022801"/>
    </source>
</evidence>
<dbReference type="Gene3D" id="2.60.120.380">
    <property type="match status" value="1"/>
</dbReference>
<feature type="active site" evidence="6">
    <location>
        <position position="254"/>
    </location>
</feature>
<protein>
    <submittedName>
        <fullName evidence="9">Uncharacterized protein</fullName>
    </submittedName>
</protein>
<evidence type="ECO:0000259" key="7">
    <source>
        <dbReference type="PROSITE" id="PS50203"/>
    </source>
</evidence>
<dbReference type="Gene3D" id="3.90.70.10">
    <property type="entry name" value="Cysteine proteinases"/>
    <property type="match status" value="1"/>
</dbReference>
<feature type="active site" evidence="6">
    <location>
        <position position="92"/>
    </location>
</feature>
<evidence type="ECO:0000256" key="6">
    <source>
        <dbReference type="PROSITE-ProRule" id="PRU00239"/>
    </source>
</evidence>
<keyword evidence="2 6" id="KW-0645">Protease</keyword>
<dbReference type="PROSITE" id="PS50222">
    <property type="entry name" value="EF_HAND_2"/>
    <property type="match status" value="1"/>
</dbReference>
<dbReference type="InterPro" id="IPR033883">
    <property type="entry name" value="C2_III"/>
</dbReference>
<feature type="domain" description="EF-hand" evidence="8">
    <location>
        <begin position="545"/>
        <end position="580"/>
    </location>
</feature>
<keyword evidence="3 6" id="KW-0378">Hydrolase</keyword>
<dbReference type="Pfam" id="PF00648">
    <property type="entry name" value="Peptidase_C2"/>
    <property type="match status" value="1"/>
</dbReference>
<dbReference type="SUPFAM" id="SSF47473">
    <property type="entry name" value="EF-hand"/>
    <property type="match status" value="1"/>
</dbReference>
<dbReference type="SMART" id="SM00230">
    <property type="entry name" value="CysPc"/>
    <property type="match status" value="1"/>
</dbReference>
<dbReference type="SUPFAM" id="SSF49758">
    <property type="entry name" value="Calpain large subunit, middle domain (domain III)"/>
    <property type="match status" value="1"/>
</dbReference>
<comment type="caution">
    <text evidence="9">The sequence shown here is derived from an EMBL/GenBank/DDBJ whole genome shotgun (WGS) entry which is preliminary data.</text>
</comment>
<dbReference type="InterPro" id="IPR022682">
    <property type="entry name" value="Calpain_domain_III"/>
</dbReference>
<dbReference type="EMBL" id="JARBDR010000214">
    <property type="protein sequence ID" value="KAJ8319152.1"/>
    <property type="molecule type" value="Genomic_DNA"/>
</dbReference>
<dbReference type="CDD" id="cd00044">
    <property type="entry name" value="CysPc"/>
    <property type="match status" value="1"/>
</dbReference>
<dbReference type="InterPro" id="IPR002048">
    <property type="entry name" value="EF_hand_dom"/>
</dbReference>
<dbReference type="Pfam" id="PF01067">
    <property type="entry name" value="Calpain_III"/>
    <property type="match status" value="1"/>
</dbReference>
<evidence type="ECO:0000256" key="1">
    <source>
        <dbReference type="ARBA" id="ARBA00007623"/>
    </source>
</evidence>
<evidence type="ECO:0000256" key="5">
    <source>
        <dbReference type="ARBA" id="ARBA00022837"/>
    </source>
</evidence>
<dbReference type="Gene3D" id="1.10.238.10">
    <property type="entry name" value="EF-hand"/>
    <property type="match status" value="1"/>
</dbReference>
<dbReference type="InterPro" id="IPR038765">
    <property type="entry name" value="Papain-like_cys_pep_sf"/>
</dbReference>
<evidence type="ECO:0000259" key="8">
    <source>
        <dbReference type="PROSITE" id="PS50222"/>
    </source>
</evidence>
<accession>A0ABQ9FT45</accession>
<dbReference type="PRINTS" id="PR00704">
    <property type="entry name" value="CALPAIN"/>
</dbReference>
<dbReference type="PROSITE" id="PS50203">
    <property type="entry name" value="CALPAIN_CAT"/>
    <property type="match status" value="1"/>
</dbReference>
<dbReference type="InterPro" id="IPR000169">
    <property type="entry name" value="Pept_cys_AS"/>
</dbReference>
<evidence type="ECO:0000256" key="2">
    <source>
        <dbReference type="ARBA" id="ARBA00022670"/>
    </source>
</evidence>
<dbReference type="CDD" id="cd00214">
    <property type="entry name" value="Calpain_III"/>
    <property type="match status" value="1"/>
</dbReference>
<dbReference type="InterPro" id="IPR001300">
    <property type="entry name" value="Peptidase_C2_calpain_cat"/>
</dbReference>
<dbReference type="Proteomes" id="UP001217089">
    <property type="component" value="Unassembled WGS sequence"/>
</dbReference>
<evidence type="ECO:0000313" key="10">
    <source>
        <dbReference type="Proteomes" id="UP001217089"/>
    </source>
</evidence>
<dbReference type="PROSITE" id="PS00018">
    <property type="entry name" value="EF_HAND_1"/>
    <property type="match status" value="1"/>
</dbReference>